<feature type="region of interest" description="Disordered" evidence="1">
    <location>
        <begin position="43"/>
        <end position="63"/>
    </location>
</feature>
<proteinExistence type="predicted"/>
<reference evidence="2" key="1">
    <citation type="submission" date="2018-05" db="EMBL/GenBank/DDBJ databases">
        <authorList>
            <person name="Lanie J.A."/>
            <person name="Ng W.-L."/>
            <person name="Kazmierczak K.M."/>
            <person name="Andrzejewski T.M."/>
            <person name="Davidsen T.M."/>
            <person name="Wayne K.J."/>
            <person name="Tettelin H."/>
            <person name="Glass J.I."/>
            <person name="Rusch D."/>
            <person name="Podicherti R."/>
            <person name="Tsui H.-C.T."/>
            <person name="Winkler M.E."/>
        </authorList>
    </citation>
    <scope>NUCLEOTIDE SEQUENCE</scope>
</reference>
<dbReference type="AlphaFoldDB" id="A0A381NN21"/>
<feature type="compositionally biased region" description="Basic and acidic residues" evidence="1">
    <location>
        <begin position="51"/>
        <end position="63"/>
    </location>
</feature>
<organism evidence="2">
    <name type="scientific">marine metagenome</name>
    <dbReference type="NCBI Taxonomy" id="408172"/>
    <lineage>
        <taxon>unclassified sequences</taxon>
        <taxon>metagenomes</taxon>
        <taxon>ecological metagenomes</taxon>
    </lineage>
</organism>
<dbReference type="EMBL" id="UINC01000475">
    <property type="protein sequence ID" value="SUZ56006.1"/>
    <property type="molecule type" value="Genomic_DNA"/>
</dbReference>
<evidence type="ECO:0000313" key="2">
    <source>
        <dbReference type="EMBL" id="SUZ56006.1"/>
    </source>
</evidence>
<accession>A0A381NN21</accession>
<gene>
    <name evidence="2" type="ORF">METZ01_LOCUS8860</name>
</gene>
<evidence type="ECO:0008006" key="3">
    <source>
        <dbReference type="Google" id="ProtNLM"/>
    </source>
</evidence>
<name>A0A381NN21_9ZZZZ</name>
<evidence type="ECO:0000256" key="1">
    <source>
        <dbReference type="SAM" id="MobiDB-lite"/>
    </source>
</evidence>
<sequence>MAHLLARVRMWAAHHRLAWWLTAGVLALVTGLAVDAAASTPACPTADALSTDDRSTPRSGERAIALDRRSDQLALEPGDRVDLYAVDDLTNSGRLLVSAARVLDLDDGTVTVAIPRRDVGPVATARRWGDIALALVPPD</sequence>
<protein>
    <recommendedName>
        <fullName evidence="3">Flp pilus assembly protein RcpC/CpaB domain-containing protein</fullName>
    </recommendedName>
</protein>